<dbReference type="AlphaFoldDB" id="A0A815CFW4"/>
<evidence type="ECO:0000313" key="2">
    <source>
        <dbReference type="Proteomes" id="UP000663864"/>
    </source>
</evidence>
<protein>
    <submittedName>
        <fullName evidence="1">Uncharacterized protein</fullName>
    </submittedName>
</protein>
<name>A0A815CFW4_9BILA</name>
<gene>
    <name evidence="1" type="ORF">ZHD862_LOCUS27116</name>
</gene>
<organism evidence="1 2">
    <name type="scientific">Rotaria sordida</name>
    <dbReference type="NCBI Taxonomy" id="392033"/>
    <lineage>
        <taxon>Eukaryota</taxon>
        <taxon>Metazoa</taxon>
        <taxon>Spiralia</taxon>
        <taxon>Gnathifera</taxon>
        <taxon>Rotifera</taxon>
        <taxon>Eurotatoria</taxon>
        <taxon>Bdelloidea</taxon>
        <taxon>Philodinida</taxon>
        <taxon>Philodinidae</taxon>
        <taxon>Rotaria</taxon>
    </lineage>
</organism>
<accession>A0A815CFW4</accession>
<dbReference type="EMBL" id="CAJNOT010002104">
    <property type="protein sequence ID" value="CAF1284627.1"/>
    <property type="molecule type" value="Genomic_DNA"/>
</dbReference>
<dbReference type="Proteomes" id="UP000663864">
    <property type="component" value="Unassembled WGS sequence"/>
</dbReference>
<reference evidence="1" key="1">
    <citation type="submission" date="2021-02" db="EMBL/GenBank/DDBJ databases">
        <authorList>
            <person name="Nowell W R."/>
        </authorList>
    </citation>
    <scope>NUCLEOTIDE SEQUENCE</scope>
</reference>
<sequence>MCQNSKTTVHIQITSVSFANSTFATVAQYYDVDITTYKLILRHQQVSFGLPSQFEFRHDQIEAPALGILKRYVSLSNAEYYIIYIQPQITTINITSKPQHCPHTSLLFENGHSLTIAIDNLINQVSTEISYINNSTIFYTYSLTSKKYRKEVFRILLLLCTHYRKIKIYPKESIGSTRINQNKIIEKIPNESYKLNIRNRTEIL</sequence>
<evidence type="ECO:0000313" key="1">
    <source>
        <dbReference type="EMBL" id="CAF1284627.1"/>
    </source>
</evidence>
<comment type="caution">
    <text evidence="1">The sequence shown here is derived from an EMBL/GenBank/DDBJ whole genome shotgun (WGS) entry which is preliminary data.</text>
</comment>
<proteinExistence type="predicted"/>